<dbReference type="PROSITE" id="PS50125">
    <property type="entry name" value="GUANYLATE_CYCLASE_2"/>
    <property type="match status" value="1"/>
</dbReference>
<protein>
    <submittedName>
        <fullName evidence="3">Adenylate cyclase</fullName>
    </submittedName>
</protein>
<evidence type="ECO:0000259" key="2">
    <source>
        <dbReference type="PROSITE" id="PS50125"/>
    </source>
</evidence>
<feature type="transmembrane region" description="Helical" evidence="1">
    <location>
        <begin position="434"/>
        <end position="454"/>
    </location>
</feature>
<feature type="domain" description="Guanylate cyclase" evidence="2">
    <location>
        <begin position="496"/>
        <end position="628"/>
    </location>
</feature>
<evidence type="ECO:0000256" key="1">
    <source>
        <dbReference type="SAM" id="Phobius"/>
    </source>
</evidence>
<dbReference type="Proteomes" id="UP000295361">
    <property type="component" value="Unassembled WGS sequence"/>
</dbReference>
<dbReference type="InterPro" id="IPR029787">
    <property type="entry name" value="Nucleotide_cyclase"/>
</dbReference>
<feature type="transmembrane region" description="Helical" evidence="1">
    <location>
        <begin position="405"/>
        <end position="428"/>
    </location>
</feature>
<keyword evidence="1" id="KW-0472">Membrane</keyword>
<keyword evidence="1" id="KW-0812">Transmembrane</keyword>
<dbReference type="PANTHER" id="PTHR43081">
    <property type="entry name" value="ADENYLATE CYCLASE, TERMINAL-DIFFERENTIATION SPECIFIC-RELATED"/>
    <property type="match status" value="1"/>
</dbReference>
<dbReference type="GO" id="GO:0009190">
    <property type="term" value="P:cyclic nucleotide biosynthetic process"/>
    <property type="evidence" value="ECO:0007669"/>
    <property type="project" value="InterPro"/>
</dbReference>
<dbReference type="SMART" id="SM01080">
    <property type="entry name" value="CHASE2"/>
    <property type="match status" value="1"/>
</dbReference>
<dbReference type="CDD" id="cd07302">
    <property type="entry name" value="CHD"/>
    <property type="match status" value="1"/>
</dbReference>
<comment type="caution">
    <text evidence="3">The sequence shown here is derived from an EMBL/GenBank/DDBJ whole genome shotgun (WGS) entry which is preliminary data.</text>
</comment>
<dbReference type="SMART" id="SM00044">
    <property type="entry name" value="CYCc"/>
    <property type="match status" value="1"/>
</dbReference>
<evidence type="ECO:0000313" key="4">
    <source>
        <dbReference type="Proteomes" id="UP000295361"/>
    </source>
</evidence>
<dbReference type="Pfam" id="PF00211">
    <property type="entry name" value="Guanylate_cyc"/>
    <property type="match status" value="1"/>
</dbReference>
<reference evidence="3 4" key="1">
    <citation type="submission" date="2019-03" db="EMBL/GenBank/DDBJ databases">
        <title>Genomic Encyclopedia of Type Strains, Phase IV (KMG-IV): sequencing the most valuable type-strain genomes for metagenomic binning, comparative biology and taxonomic classification.</title>
        <authorList>
            <person name="Goeker M."/>
        </authorList>
    </citation>
    <scope>NUCLEOTIDE SEQUENCE [LARGE SCALE GENOMIC DNA]</scope>
    <source>
        <strain evidence="3 4">DSM 16998</strain>
    </source>
</reference>
<dbReference type="InterPro" id="IPR007890">
    <property type="entry name" value="CHASE2"/>
</dbReference>
<dbReference type="OrthoDB" id="9802500at2"/>
<dbReference type="SUPFAM" id="SSF55073">
    <property type="entry name" value="Nucleotide cyclase"/>
    <property type="match status" value="1"/>
</dbReference>
<dbReference type="EMBL" id="SNXS01000002">
    <property type="protein sequence ID" value="TDP72362.1"/>
    <property type="molecule type" value="Genomic_DNA"/>
</dbReference>
<dbReference type="RefSeq" id="WP_133699833.1">
    <property type="nucleotide sequence ID" value="NZ_SNXS01000002.1"/>
</dbReference>
<dbReference type="InParanoid" id="A0A4R6QPE5"/>
<dbReference type="Gene3D" id="3.30.70.1230">
    <property type="entry name" value="Nucleotide cyclase"/>
    <property type="match status" value="1"/>
</dbReference>
<evidence type="ECO:0000313" key="3">
    <source>
        <dbReference type="EMBL" id="TDP72362.1"/>
    </source>
</evidence>
<dbReference type="GO" id="GO:0035556">
    <property type="term" value="P:intracellular signal transduction"/>
    <property type="evidence" value="ECO:0007669"/>
    <property type="project" value="InterPro"/>
</dbReference>
<accession>A0A4R6QPE5</accession>
<dbReference type="InterPro" id="IPR001054">
    <property type="entry name" value="A/G_cyclase"/>
</dbReference>
<keyword evidence="1" id="KW-1133">Transmembrane helix</keyword>
<dbReference type="AlphaFoldDB" id="A0A4R6QPE5"/>
<dbReference type="GO" id="GO:0004016">
    <property type="term" value="F:adenylate cyclase activity"/>
    <property type="evidence" value="ECO:0007669"/>
    <property type="project" value="UniProtKB-ARBA"/>
</dbReference>
<dbReference type="PANTHER" id="PTHR43081:SF1">
    <property type="entry name" value="ADENYLATE CYCLASE, TERMINAL-DIFFERENTIATION SPECIFIC"/>
    <property type="match status" value="1"/>
</dbReference>
<keyword evidence="4" id="KW-1185">Reference proteome</keyword>
<gene>
    <name evidence="3" type="ORF">DES47_102107</name>
</gene>
<proteinExistence type="predicted"/>
<sequence>MSRSSSAERWREAWPSLLRWLAGLSLLGLLLGHATQHLQLPGLARLELQLYDARLRLFAPARPDPRIVILDIDERSLAQLGRWPWKRSLLAEAIEKAFSPEGALLLGLDMVLAEPDDSSGLSTLDGLAAGPLRDDAAFADQLQALRPRLDHDARLARVLQQHAVVLGFHLSNADGAARIGSLPPPSVAPAVMGAQLDHLTRWQGYGGNLEALQQATTQAGFLNALADADGITRRMPLLAQHGGQVYAALPLVLAQTLMGNAAITPVLAPLVQGPAPLVGLSLATPRGPLLLPTDGQAAVLVPYRATSGDYARYSVADLLAGRLPAGALRGRVVLLGSSAPGLLDQRATPLASAYPGVAVHASLLSGLLDGSLASAPGHAPALEAAMLLLMGLSLLWLLPRLGWPGVIAIALLWLALLLGLNFGAWVWARQALPLASGLLLLPGLLGLHLLFAYFGERGAKHRLGALFGHYVPPALVQEMSLHPGRYSMASRSAELTVLFADVRGFTGIAERLAPAELAALMHEYFSAMTEIVGAHRGTLDKYMGDALMAFWGAPLDDPDHALHAVQAALAMQAELARLNARFAAAGRPELAISTGIHSGAMVVGDLGSRQRRAYTVLGDNVNLAARLQELCSRRGAPLLISEATHARLGGAIPCAALGPVAVRGRQAEVSIYEPLAS</sequence>
<organism evidence="3 4">
    <name type="scientific">Roseateles toxinivorans</name>
    <dbReference type="NCBI Taxonomy" id="270368"/>
    <lineage>
        <taxon>Bacteria</taxon>
        <taxon>Pseudomonadati</taxon>
        <taxon>Pseudomonadota</taxon>
        <taxon>Betaproteobacteria</taxon>
        <taxon>Burkholderiales</taxon>
        <taxon>Sphaerotilaceae</taxon>
        <taxon>Roseateles</taxon>
    </lineage>
</organism>
<name>A0A4R6QPE5_9BURK</name>
<dbReference type="InterPro" id="IPR050697">
    <property type="entry name" value="Adenylyl/Guanylyl_Cyclase_3/4"/>
</dbReference>
<dbReference type="Pfam" id="PF05226">
    <property type="entry name" value="CHASE2"/>
    <property type="match status" value="1"/>
</dbReference>